<keyword evidence="1" id="KW-1185">Reference proteome</keyword>
<dbReference type="WBParaSite" id="nRc.2.0.1.t20904-RA">
    <property type="protein sequence ID" value="nRc.2.0.1.t20904-RA"/>
    <property type="gene ID" value="nRc.2.0.1.g20904"/>
</dbReference>
<sequence>MIRIVEFEHWFEMVYARPMNVLRELTYIESGDLKNTLAMHMKLNFRSHILVGFNVEKISTNQLYIHKKTKLDIQNQNVTHVARFV</sequence>
<reference evidence="2" key="1">
    <citation type="submission" date="2022-11" db="UniProtKB">
        <authorList>
            <consortium name="WormBaseParasite"/>
        </authorList>
    </citation>
    <scope>IDENTIFICATION</scope>
</reference>
<name>A0A915J525_ROMCU</name>
<dbReference type="Proteomes" id="UP000887565">
    <property type="component" value="Unplaced"/>
</dbReference>
<evidence type="ECO:0000313" key="1">
    <source>
        <dbReference type="Proteomes" id="UP000887565"/>
    </source>
</evidence>
<proteinExistence type="predicted"/>
<evidence type="ECO:0000313" key="2">
    <source>
        <dbReference type="WBParaSite" id="nRc.2.0.1.t20904-RA"/>
    </source>
</evidence>
<accession>A0A915J525</accession>
<protein>
    <submittedName>
        <fullName evidence="2">Uncharacterized protein</fullName>
    </submittedName>
</protein>
<dbReference type="AlphaFoldDB" id="A0A915J525"/>
<organism evidence="1 2">
    <name type="scientific">Romanomermis culicivorax</name>
    <name type="common">Nematode worm</name>
    <dbReference type="NCBI Taxonomy" id="13658"/>
    <lineage>
        <taxon>Eukaryota</taxon>
        <taxon>Metazoa</taxon>
        <taxon>Ecdysozoa</taxon>
        <taxon>Nematoda</taxon>
        <taxon>Enoplea</taxon>
        <taxon>Dorylaimia</taxon>
        <taxon>Mermithida</taxon>
        <taxon>Mermithoidea</taxon>
        <taxon>Mermithidae</taxon>
        <taxon>Romanomermis</taxon>
    </lineage>
</organism>